<name>A0AC35TN72_9BILA</name>
<dbReference type="Proteomes" id="UP000095286">
    <property type="component" value="Unplaced"/>
</dbReference>
<reference evidence="2" key="1">
    <citation type="submission" date="2016-11" db="UniProtKB">
        <authorList>
            <consortium name="WormBaseParasite"/>
        </authorList>
    </citation>
    <scope>IDENTIFICATION</scope>
    <source>
        <strain evidence="2">KR3021</strain>
    </source>
</reference>
<evidence type="ECO:0000313" key="1">
    <source>
        <dbReference type="Proteomes" id="UP000095286"/>
    </source>
</evidence>
<protein>
    <submittedName>
        <fullName evidence="2">40S ribosomal protein S25</fullName>
    </submittedName>
</protein>
<sequence>MELCDGETGKATARKSEKKKHSTYILLDVPTGVKLDQLSLAGFKKLIFYVGFSGGLKIRLQDHARRIRQDMARYIPLDPKSKRVRAIWKDKRKVVAVYTDSLHSTQALDLEYAIIFDLRRELTNVDDSAQSNQVMYLKHPILSQE</sequence>
<organism evidence="1 2">
    <name type="scientific">Rhabditophanes sp. KR3021</name>
    <dbReference type="NCBI Taxonomy" id="114890"/>
    <lineage>
        <taxon>Eukaryota</taxon>
        <taxon>Metazoa</taxon>
        <taxon>Ecdysozoa</taxon>
        <taxon>Nematoda</taxon>
        <taxon>Chromadorea</taxon>
        <taxon>Rhabditida</taxon>
        <taxon>Tylenchina</taxon>
        <taxon>Panagrolaimomorpha</taxon>
        <taxon>Strongyloidoidea</taxon>
        <taxon>Alloionematidae</taxon>
        <taxon>Rhabditophanes</taxon>
    </lineage>
</organism>
<dbReference type="WBParaSite" id="RSKR_0000215000.1">
    <property type="protein sequence ID" value="RSKR_0000215000.1"/>
    <property type="gene ID" value="RSKR_0000215000"/>
</dbReference>
<evidence type="ECO:0000313" key="2">
    <source>
        <dbReference type="WBParaSite" id="RSKR_0000215000.1"/>
    </source>
</evidence>
<proteinExistence type="predicted"/>
<accession>A0AC35TN72</accession>